<name>I3TIL8_TISMK</name>
<dbReference type="GO" id="GO:0005576">
    <property type="term" value="C:extracellular region"/>
    <property type="evidence" value="ECO:0007669"/>
    <property type="project" value="UniProtKB-SubCell"/>
</dbReference>
<dbReference type="SMART" id="SM00155">
    <property type="entry name" value="PLDc"/>
    <property type="match status" value="2"/>
</dbReference>
<dbReference type="PATRIC" id="fig|1110502.3.peg.789"/>
<feature type="domain" description="PLD phosphodiesterase" evidence="11">
    <location>
        <begin position="137"/>
        <end position="164"/>
    </location>
</feature>
<keyword evidence="7" id="KW-0378">Hydrolase</keyword>
<dbReference type="GO" id="GO:0009395">
    <property type="term" value="P:phospholipid catabolic process"/>
    <property type="evidence" value="ECO:0007669"/>
    <property type="project" value="TreeGrafter"/>
</dbReference>
<evidence type="ECO:0000259" key="11">
    <source>
        <dbReference type="PROSITE" id="PS50035"/>
    </source>
</evidence>
<evidence type="ECO:0000256" key="1">
    <source>
        <dbReference type="ARBA" id="ARBA00000798"/>
    </source>
</evidence>
<dbReference type="eggNOG" id="COG1502">
    <property type="taxonomic scope" value="Bacteria"/>
</dbReference>
<dbReference type="RefSeq" id="WP_014744286.1">
    <property type="nucleotide sequence ID" value="NC_017956.1"/>
</dbReference>
<evidence type="ECO:0000256" key="8">
    <source>
        <dbReference type="ARBA" id="ARBA00023098"/>
    </source>
</evidence>
<dbReference type="Pfam" id="PF13091">
    <property type="entry name" value="PLDc_2"/>
    <property type="match status" value="1"/>
</dbReference>
<dbReference type="STRING" id="1110502.TMO_0767"/>
<keyword evidence="5" id="KW-0964">Secreted</keyword>
<dbReference type="HOGENOM" id="CLU_011094_2_0_5"/>
<protein>
    <recommendedName>
        <fullName evidence="4">Phospholipase D</fullName>
    </recommendedName>
    <alternativeName>
        <fullName evidence="9">Choline phosphatase</fullName>
    </alternativeName>
</protein>
<dbReference type="InterPro" id="IPR015679">
    <property type="entry name" value="PLipase_D_fam"/>
</dbReference>
<evidence type="ECO:0000313" key="12">
    <source>
        <dbReference type="EMBL" id="AFK52606.1"/>
    </source>
</evidence>
<dbReference type="InterPro" id="IPR001736">
    <property type="entry name" value="PLipase_D/transphosphatidylase"/>
</dbReference>
<gene>
    <name evidence="12" type="primary">pldC</name>
    <name evidence="12" type="ordered locus">TMO_0767</name>
</gene>
<comment type="subcellular location">
    <subcellularLocation>
        <location evidence="3">Secreted</location>
    </subcellularLocation>
</comment>
<evidence type="ECO:0000256" key="9">
    <source>
        <dbReference type="ARBA" id="ARBA00029594"/>
    </source>
</evidence>
<dbReference type="Pfam" id="PF00614">
    <property type="entry name" value="PLDc"/>
    <property type="match status" value="1"/>
</dbReference>
<dbReference type="CDD" id="cd09143">
    <property type="entry name" value="PLDc_vPLD1_2_like_bac_2"/>
    <property type="match status" value="1"/>
</dbReference>
<feature type="compositionally biased region" description="Basic and acidic residues" evidence="10">
    <location>
        <begin position="166"/>
        <end position="180"/>
    </location>
</feature>
<dbReference type="CDD" id="cd09140">
    <property type="entry name" value="PLDc_vPLD1_2_like_bac_1"/>
    <property type="match status" value="1"/>
</dbReference>
<organism evidence="12 13">
    <name type="scientific">Tistrella mobilis (strain KA081020-065)</name>
    <dbReference type="NCBI Taxonomy" id="1110502"/>
    <lineage>
        <taxon>Bacteria</taxon>
        <taxon>Pseudomonadati</taxon>
        <taxon>Pseudomonadota</taxon>
        <taxon>Alphaproteobacteria</taxon>
        <taxon>Geminicoccales</taxon>
        <taxon>Geminicoccaceae</taxon>
        <taxon>Tistrella</taxon>
    </lineage>
</organism>
<dbReference type="KEGG" id="tmo:TMO_0767"/>
<evidence type="ECO:0000256" key="7">
    <source>
        <dbReference type="ARBA" id="ARBA00022801"/>
    </source>
</evidence>
<dbReference type="PANTHER" id="PTHR18896">
    <property type="entry name" value="PHOSPHOLIPASE D"/>
    <property type="match status" value="1"/>
</dbReference>
<keyword evidence="6" id="KW-0677">Repeat</keyword>
<dbReference type="PROSITE" id="PS50035">
    <property type="entry name" value="PLD"/>
    <property type="match status" value="2"/>
</dbReference>
<keyword evidence="13" id="KW-1185">Reference proteome</keyword>
<reference evidence="12 13" key="1">
    <citation type="journal article" date="2012" name="J. Am. Chem. Soc.">
        <title>Bacterial biosynthesis and maturation of the didemnin anti-cancer agents.</title>
        <authorList>
            <person name="Xu Y."/>
            <person name="Kersten R.D."/>
            <person name="Nam S.J."/>
            <person name="Lu L."/>
            <person name="Al-Suwailem A.M."/>
            <person name="Zheng H."/>
            <person name="Fenical W."/>
            <person name="Dorrestein P.C."/>
            <person name="Moore B.S."/>
            <person name="Qian P.Y."/>
        </authorList>
    </citation>
    <scope>NUCLEOTIDE SEQUENCE [LARGE SCALE GENOMIC DNA]</scope>
    <source>
        <strain evidence="12 13">KA081020-065</strain>
    </source>
</reference>
<keyword evidence="8" id="KW-0443">Lipid metabolism</keyword>
<sequence>MTQTLPEHRPSAALLAHGRNCWRTARAERFSLIIDADAYFNAARAAMLKARHSILLIGWDFDARIRFGRPAGPQEGPEKLGDFILWLARRTPSLEIRLLRWDTGAFKALFRGDTLWSVLRWKAHPRITLRLDGAHPFMSSHHQKIVVIDDGLAFCGGIDMTGQRWDRRAHADDDPERTLPDGRPSPPWHDATSAFDGAAARAIADLARARWFAASGETLPAVTGAGDCWPAILDPWLRDVEIAIARTQPRMDGVEPIHEIEALYLDLIAGARRLIYAESQYFASRRVARAIAARLLEEDGPEVVVINPVIADGWLEPIAMDTARARLFEALRRLDRHGRFRIYHPLTAKGTPIYVHAKVTVIDDRWLRVGSSNFNNRSMRLDTECDVVIDTSLPANAALGPRIAHIRDDLLAEHLDTTPEDIADRYAACGSMIKVIEDLRGQGRTLVPYELPELSPTEKWLADNEILDPDGPEAIFEPLSRRGLFRNWHFPKKLMRKGRRLLPRSPQR</sequence>
<evidence type="ECO:0000256" key="6">
    <source>
        <dbReference type="ARBA" id="ARBA00022737"/>
    </source>
</evidence>
<evidence type="ECO:0000256" key="5">
    <source>
        <dbReference type="ARBA" id="ARBA00022525"/>
    </source>
</evidence>
<accession>I3TIL8</accession>
<dbReference type="GO" id="GO:0004630">
    <property type="term" value="F:phospholipase D activity"/>
    <property type="evidence" value="ECO:0007669"/>
    <property type="project" value="UniProtKB-EC"/>
</dbReference>
<proteinExistence type="predicted"/>
<evidence type="ECO:0000256" key="2">
    <source>
        <dbReference type="ARBA" id="ARBA00003145"/>
    </source>
</evidence>
<comment type="catalytic activity">
    <reaction evidence="1">
        <text>a 1,2-diacyl-sn-glycero-3-phosphocholine + H2O = a 1,2-diacyl-sn-glycero-3-phosphate + choline + H(+)</text>
        <dbReference type="Rhea" id="RHEA:14445"/>
        <dbReference type="ChEBI" id="CHEBI:15354"/>
        <dbReference type="ChEBI" id="CHEBI:15377"/>
        <dbReference type="ChEBI" id="CHEBI:15378"/>
        <dbReference type="ChEBI" id="CHEBI:57643"/>
        <dbReference type="ChEBI" id="CHEBI:58608"/>
        <dbReference type="EC" id="3.1.4.4"/>
    </reaction>
</comment>
<comment type="function">
    <text evidence="2">Could be a virulence factor.</text>
</comment>
<dbReference type="Proteomes" id="UP000005258">
    <property type="component" value="Chromosome"/>
</dbReference>
<dbReference type="AlphaFoldDB" id="I3TIL8"/>
<feature type="region of interest" description="Disordered" evidence="10">
    <location>
        <begin position="166"/>
        <end position="190"/>
    </location>
</feature>
<dbReference type="Gene3D" id="3.30.870.10">
    <property type="entry name" value="Endonuclease Chain A"/>
    <property type="match status" value="2"/>
</dbReference>
<dbReference type="PANTHER" id="PTHR18896:SF76">
    <property type="entry name" value="PHOSPHOLIPASE"/>
    <property type="match status" value="1"/>
</dbReference>
<evidence type="ECO:0000256" key="3">
    <source>
        <dbReference type="ARBA" id="ARBA00004613"/>
    </source>
</evidence>
<dbReference type="InterPro" id="IPR025202">
    <property type="entry name" value="PLD-like_dom"/>
</dbReference>
<evidence type="ECO:0000256" key="10">
    <source>
        <dbReference type="SAM" id="MobiDB-lite"/>
    </source>
</evidence>
<feature type="domain" description="PLD phosphodiesterase" evidence="11">
    <location>
        <begin position="351"/>
        <end position="378"/>
    </location>
</feature>
<evidence type="ECO:0000256" key="4">
    <source>
        <dbReference type="ARBA" id="ARBA00018392"/>
    </source>
</evidence>
<dbReference type="SUPFAM" id="SSF56024">
    <property type="entry name" value="Phospholipase D/nuclease"/>
    <property type="match status" value="2"/>
</dbReference>
<evidence type="ECO:0000313" key="13">
    <source>
        <dbReference type="Proteomes" id="UP000005258"/>
    </source>
</evidence>
<dbReference type="EMBL" id="CP003236">
    <property type="protein sequence ID" value="AFK52606.1"/>
    <property type="molecule type" value="Genomic_DNA"/>
</dbReference>